<dbReference type="InterPro" id="IPR038614">
    <property type="entry name" value="GK_N_sf"/>
</dbReference>
<dbReference type="AlphaFoldDB" id="A0A2T6BJQ0"/>
<name>A0A2T6BJQ0_9RHOB</name>
<dbReference type="PANTHER" id="PTHR12227:SF0">
    <property type="entry name" value="GLYCERATE KINASE"/>
    <property type="match status" value="1"/>
</dbReference>
<accession>A0A2T6BJQ0</accession>
<evidence type="ECO:0000313" key="4">
    <source>
        <dbReference type="Proteomes" id="UP000243978"/>
    </source>
</evidence>
<proteinExistence type="predicted"/>
<dbReference type="Pfam" id="PF05161">
    <property type="entry name" value="MOFRL"/>
    <property type="match status" value="1"/>
</dbReference>
<dbReference type="OrthoDB" id="9766552at2"/>
<dbReference type="InterPro" id="IPR037035">
    <property type="entry name" value="GK-like_C_sf"/>
</dbReference>
<comment type="caution">
    <text evidence="3">The sequence shown here is derived from an EMBL/GenBank/DDBJ whole genome shotgun (WGS) entry which is preliminary data.</text>
</comment>
<organism evidence="3 4">
    <name type="scientific">Litoreibacter ponti</name>
    <dbReference type="NCBI Taxonomy" id="1510457"/>
    <lineage>
        <taxon>Bacteria</taxon>
        <taxon>Pseudomonadati</taxon>
        <taxon>Pseudomonadota</taxon>
        <taxon>Alphaproteobacteria</taxon>
        <taxon>Rhodobacterales</taxon>
        <taxon>Roseobacteraceae</taxon>
        <taxon>Litoreibacter</taxon>
    </lineage>
</organism>
<protein>
    <submittedName>
        <fullName evidence="3">Hydroxypyruvate reductase</fullName>
    </submittedName>
</protein>
<dbReference type="EMBL" id="QBKS01000001">
    <property type="protein sequence ID" value="PTX56289.1"/>
    <property type="molecule type" value="Genomic_DNA"/>
</dbReference>
<keyword evidence="4" id="KW-1185">Reference proteome</keyword>
<dbReference type="RefSeq" id="WP_107844504.1">
    <property type="nucleotide sequence ID" value="NZ_QBKS01000001.1"/>
</dbReference>
<gene>
    <name evidence="3" type="ORF">C8N43_0944</name>
</gene>
<reference evidence="3 4" key="1">
    <citation type="submission" date="2018-04" db="EMBL/GenBank/DDBJ databases">
        <title>Genomic Encyclopedia of Archaeal and Bacterial Type Strains, Phase II (KMG-II): from individual species to whole genera.</title>
        <authorList>
            <person name="Goeker M."/>
        </authorList>
    </citation>
    <scope>NUCLEOTIDE SEQUENCE [LARGE SCALE GENOMIC DNA]</scope>
    <source>
        <strain evidence="3 4">DSM 100977</strain>
    </source>
</reference>
<dbReference type="Proteomes" id="UP000243978">
    <property type="component" value="Unassembled WGS sequence"/>
</dbReference>
<dbReference type="InterPro" id="IPR007835">
    <property type="entry name" value="MOFRL"/>
</dbReference>
<dbReference type="GO" id="GO:0005737">
    <property type="term" value="C:cytoplasm"/>
    <property type="evidence" value="ECO:0007669"/>
    <property type="project" value="TreeGrafter"/>
</dbReference>
<dbReference type="Gene3D" id="3.40.1480.10">
    <property type="entry name" value="MOFRL domain"/>
    <property type="match status" value="1"/>
</dbReference>
<dbReference type="SUPFAM" id="SSF82544">
    <property type="entry name" value="GckA/TtuD-like"/>
    <property type="match status" value="1"/>
</dbReference>
<dbReference type="PANTHER" id="PTHR12227">
    <property type="entry name" value="GLYCERATE KINASE"/>
    <property type="match status" value="1"/>
</dbReference>
<feature type="domain" description="MOFRL-associated" evidence="2">
    <location>
        <begin position="11"/>
        <end position="237"/>
    </location>
</feature>
<evidence type="ECO:0000313" key="3">
    <source>
        <dbReference type="EMBL" id="PTX56289.1"/>
    </source>
</evidence>
<evidence type="ECO:0000259" key="2">
    <source>
        <dbReference type="Pfam" id="PF13660"/>
    </source>
</evidence>
<dbReference type="InterPro" id="IPR039760">
    <property type="entry name" value="MOFRL_protein"/>
</dbReference>
<evidence type="ECO:0000259" key="1">
    <source>
        <dbReference type="Pfam" id="PF05161"/>
    </source>
</evidence>
<sequence length="414" mass="42789">MTKLDQMRAEALRLFKAAIAAADPARAVDRALGDTPLTTPGTLYLVAVGKAAVPMMRAAIARVGRDQTVRAMLVTNPENAATIPGCETYLANHPVPDEAGARAARALEALLADAGARDRVVALISGGGSALLPAPVAGVTLGEKAQVNELLLGSGLEINDMNHIRQQLSRLKGGGLLRAASPAHVTAYILSDVVGDDLRAIASGPTVAPIGTRSSARALMQDTGIWDAAPDSVKAHLSQPDETLDLPEVDNHLIASNRQSLDAMRAAAPEAQILNGRLEGNVAVVAPQLAEIFKSLPEDVPSALLFGGETTVTLTGTGRGGRNQDLALRMALQDIPGDWVFLSGGTDGRDGPTDAAGGMVDSQTGARLDTLGIDAKAHLANNDAYPALRAAGDLVMTGGTGTNVADVMIFLRRP</sequence>
<dbReference type="Pfam" id="PF13660">
    <property type="entry name" value="DUF4147"/>
    <property type="match status" value="1"/>
</dbReference>
<keyword evidence="3" id="KW-0670">Pyruvate</keyword>
<dbReference type="GO" id="GO:0008887">
    <property type="term" value="F:glycerate kinase activity"/>
    <property type="evidence" value="ECO:0007669"/>
    <property type="project" value="InterPro"/>
</dbReference>
<dbReference type="InterPro" id="IPR025286">
    <property type="entry name" value="MOFRL_assoc_dom"/>
</dbReference>
<dbReference type="Gene3D" id="3.40.50.10180">
    <property type="entry name" value="Glycerate kinase, MOFRL-like N-terminal domain"/>
    <property type="match status" value="1"/>
</dbReference>
<feature type="domain" description="MOFRL" evidence="1">
    <location>
        <begin position="303"/>
        <end position="406"/>
    </location>
</feature>